<evidence type="ECO:0008006" key="8">
    <source>
        <dbReference type="Google" id="ProtNLM"/>
    </source>
</evidence>
<evidence type="ECO:0000256" key="3">
    <source>
        <dbReference type="ARBA" id="ARBA00022989"/>
    </source>
</evidence>
<protein>
    <recommendedName>
        <fullName evidence="8">Steroid 5-alpha reductase C-terminal domain-containing protein</fullName>
    </recommendedName>
</protein>
<dbReference type="GO" id="GO:0012505">
    <property type="term" value="C:endomembrane system"/>
    <property type="evidence" value="ECO:0007669"/>
    <property type="project" value="UniProtKB-SubCell"/>
</dbReference>
<keyword evidence="4 5" id="KW-0472">Membrane</keyword>
<gene>
    <name evidence="6" type="ORF">A3D01_01420</name>
</gene>
<evidence type="ECO:0000256" key="4">
    <source>
        <dbReference type="ARBA" id="ARBA00023136"/>
    </source>
</evidence>
<dbReference type="AlphaFoldDB" id="A0A1F7Z243"/>
<dbReference type="Gene3D" id="1.20.120.1630">
    <property type="match status" value="1"/>
</dbReference>
<dbReference type="InterPro" id="IPR007318">
    <property type="entry name" value="Phopholipid_MeTrfase"/>
</dbReference>
<evidence type="ECO:0000313" key="6">
    <source>
        <dbReference type="EMBL" id="OGM33597.1"/>
    </source>
</evidence>
<dbReference type="PANTHER" id="PTHR12714:SF9">
    <property type="entry name" value="PROTEIN-S-ISOPRENYLCYSTEINE O-METHYLTRANSFERASE"/>
    <property type="match status" value="1"/>
</dbReference>
<dbReference type="Pfam" id="PF04191">
    <property type="entry name" value="PEMT"/>
    <property type="match status" value="1"/>
</dbReference>
<proteinExistence type="predicted"/>
<accession>A0A1F7Z243</accession>
<reference evidence="6 7" key="1">
    <citation type="journal article" date="2016" name="Nat. Commun.">
        <title>Thousands of microbial genomes shed light on interconnected biogeochemical processes in an aquifer system.</title>
        <authorList>
            <person name="Anantharaman K."/>
            <person name="Brown C.T."/>
            <person name="Hug L.A."/>
            <person name="Sharon I."/>
            <person name="Castelle C.J."/>
            <person name="Probst A.J."/>
            <person name="Thomas B.C."/>
            <person name="Singh A."/>
            <person name="Wilkins M.J."/>
            <person name="Karaoz U."/>
            <person name="Brodie E.L."/>
            <person name="Williams K.H."/>
            <person name="Hubbard S.S."/>
            <person name="Banfield J.F."/>
        </authorList>
    </citation>
    <scope>NUCLEOTIDE SEQUENCE [LARGE SCALE GENOMIC DNA]</scope>
</reference>
<dbReference type="GO" id="GO:0016740">
    <property type="term" value="F:transferase activity"/>
    <property type="evidence" value="ECO:0007669"/>
    <property type="project" value="UniProtKB-ARBA"/>
</dbReference>
<keyword evidence="3 5" id="KW-1133">Transmembrane helix</keyword>
<evidence type="ECO:0000256" key="2">
    <source>
        <dbReference type="ARBA" id="ARBA00022692"/>
    </source>
</evidence>
<feature type="transmembrane region" description="Helical" evidence="5">
    <location>
        <begin position="39"/>
        <end position="60"/>
    </location>
</feature>
<dbReference type="EMBL" id="MGGR01000016">
    <property type="protein sequence ID" value="OGM33597.1"/>
    <property type="molecule type" value="Genomic_DNA"/>
</dbReference>
<dbReference type="STRING" id="1802505.A3D01_01420"/>
<comment type="caution">
    <text evidence="6">The sequence shown here is derived from an EMBL/GenBank/DDBJ whole genome shotgun (WGS) entry which is preliminary data.</text>
</comment>
<sequence length="160" mass="18613">MKVKTILMAIVYAGGLWIFLPYLFILLNDFFGLPRFTYLPLRVLGVLIIICVLLTDLYLFNLFKFFGKGTPVPVEPTNKLIHKGPYKYVRNPMYVGHSLIFLGEFLLFGYPTILLYIVSAGMGFHLLVVKWEEPQLVRRLGEPYENYLNKVPRWLPKILI</sequence>
<comment type="subcellular location">
    <subcellularLocation>
        <location evidence="1">Endomembrane system</location>
        <topology evidence="1">Multi-pass membrane protein</topology>
    </subcellularLocation>
</comment>
<dbReference type="PANTHER" id="PTHR12714">
    <property type="entry name" value="PROTEIN-S ISOPRENYLCYSTEINE O-METHYLTRANSFERASE"/>
    <property type="match status" value="1"/>
</dbReference>
<dbReference type="Proteomes" id="UP000177169">
    <property type="component" value="Unassembled WGS sequence"/>
</dbReference>
<evidence type="ECO:0000256" key="1">
    <source>
        <dbReference type="ARBA" id="ARBA00004127"/>
    </source>
</evidence>
<organism evidence="6 7">
    <name type="scientific">Candidatus Woesebacteria bacterium RIFCSPHIGHO2_02_FULL_39_13</name>
    <dbReference type="NCBI Taxonomy" id="1802505"/>
    <lineage>
        <taxon>Bacteria</taxon>
        <taxon>Candidatus Woeseibacteriota</taxon>
    </lineage>
</organism>
<feature type="transmembrane region" description="Helical" evidence="5">
    <location>
        <begin position="6"/>
        <end position="27"/>
    </location>
</feature>
<keyword evidence="2 5" id="KW-0812">Transmembrane</keyword>
<name>A0A1F7Z243_9BACT</name>
<evidence type="ECO:0000313" key="7">
    <source>
        <dbReference type="Proteomes" id="UP000177169"/>
    </source>
</evidence>
<feature type="transmembrane region" description="Helical" evidence="5">
    <location>
        <begin position="108"/>
        <end position="129"/>
    </location>
</feature>
<evidence type="ECO:0000256" key="5">
    <source>
        <dbReference type="SAM" id="Phobius"/>
    </source>
</evidence>